<geneLocation type="plasmid" evidence="1 2">
    <name>pRh5Ap-243</name>
</geneLocation>
<evidence type="ECO:0000313" key="1">
    <source>
        <dbReference type="EMBL" id="QOW01799.1"/>
    </source>
</evidence>
<gene>
    <name evidence="1" type="ORF">INP59_26005</name>
</gene>
<accession>A0A7M2XVK6</accession>
<keyword evidence="1" id="KW-0614">Plasmid</keyword>
<dbReference type="Proteomes" id="UP000593818">
    <property type="component" value="Plasmid pRh5Ap-243"/>
</dbReference>
<name>A0A7M2XVK6_9NOCA</name>
<protein>
    <submittedName>
        <fullName evidence="1">Uncharacterized protein</fullName>
    </submittedName>
</protein>
<keyword evidence="2" id="KW-1185">Reference proteome</keyword>
<organism evidence="1 2">
    <name type="scientific">Rhodococcus pyridinivorans</name>
    <dbReference type="NCBI Taxonomy" id="103816"/>
    <lineage>
        <taxon>Bacteria</taxon>
        <taxon>Bacillati</taxon>
        <taxon>Actinomycetota</taxon>
        <taxon>Actinomycetes</taxon>
        <taxon>Mycobacteriales</taxon>
        <taxon>Nocardiaceae</taxon>
        <taxon>Rhodococcus</taxon>
    </lineage>
</organism>
<proteinExistence type="predicted"/>
<sequence length="125" mass="13612">MDNPLEVLNAGFHGPRTEPLQILRLNTLPVFRPRRGAVAPSRPAEEGRLNIAPAATDIRSRVEAATRIASDPITVRVPVAYRVPAHHIPSCTSSADCEDGFTTNRVNAGTFASCRWWAEVDGLRA</sequence>
<dbReference type="EMBL" id="CP063452">
    <property type="protein sequence ID" value="QOW01799.1"/>
    <property type="molecule type" value="Genomic_DNA"/>
</dbReference>
<reference evidence="1 2" key="1">
    <citation type="submission" date="2020-10" db="EMBL/GenBank/DDBJ databases">
        <title>Whole genome sequence of oil-degrading bacteria Rhodococcus pyridinivorans strain 5Ap.</title>
        <authorList>
            <person name="Akhremchuk A.E."/>
            <person name="Valentovich L.N."/>
            <person name="Charniauskaya M.I."/>
            <person name="Bukliarevich H.A."/>
            <person name="Titok M.A."/>
        </authorList>
    </citation>
    <scope>NUCLEOTIDE SEQUENCE [LARGE SCALE GENOMIC DNA]</scope>
    <source>
        <strain evidence="1 2">5Ap</strain>
        <plasmid evidence="1 2">pRh5Ap-243</plasmid>
    </source>
</reference>
<evidence type="ECO:0000313" key="2">
    <source>
        <dbReference type="Proteomes" id="UP000593818"/>
    </source>
</evidence>
<dbReference type="AlphaFoldDB" id="A0A7M2XVK6"/>
<dbReference type="RefSeq" id="WP_006554261.1">
    <property type="nucleotide sequence ID" value="NZ_CP040720.1"/>
</dbReference>